<dbReference type="EMBL" id="MTSE01000021">
    <property type="protein sequence ID" value="OUJ70560.1"/>
    <property type="molecule type" value="Genomic_DNA"/>
</dbReference>
<organism evidence="8 9">
    <name type="scientific">Hymenobacter crusticola</name>
    <dbReference type="NCBI Taxonomy" id="1770526"/>
    <lineage>
        <taxon>Bacteria</taxon>
        <taxon>Pseudomonadati</taxon>
        <taxon>Bacteroidota</taxon>
        <taxon>Cytophagia</taxon>
        <taxon>Cytophagales</taxon>
        <taxon>Hymenobacteraceae</taxon>
        <taxon>Hymenobacter</taxon>
    </lineage>
</organism>
<evidence type="ECO:0008006" key="10">
    <source>
        <dbReference type="Google" id="ProtNLM"/>
    </source>
</evidence>
<dbReference type="RefSeq" id="WP_086596601.1">
    <property type="nucleotide sequence ID" value="NZ_MTSE01000021.1"/>
</dbReference>
<evidence type="ECO:0000313" key="8">
    <source>
        <dbReference type="EMBL" id="OUJ70560.1"/>
    </source>
</evidence>
<dbReference type="CDD" id="cd08977">
    <property type="entry name" value="SusD"/>
    <property type="match status" value="1"/>
</dbReference>
<dbReference type="InterPro" id="IPR012944">
    <property type="entry name" value="SusD_RagB_dom"/>
</dbReference>
<accession>A0A243W7K4</accession>
<keyword evidence="9" id="KW-1185">Reference proteome</keyword>
<evidence type="ECO:0000256" key="3">
    <source>
        <dbReference type="ARBA" id="ARBA00022729"/>
    </source>
</evidence>
<feature type="domain" description="SusD-like N-terminal" evidence="7">
    <location>
        <begin position="21"/>
        <end position="223"/>
    </location>
</feature>
<evidence type="ECO:0000256" key="5">
    <source>
        <dbReference type="ARBA" id="ARBA00023237"/>
    </source>
</evidence>
<comment type="subcellular location">
    <subcellularLocation>
        <location evidence="1">Cell outer membrane</location>
    </subcellularLocation>
</comment>
<dbReference type="InterPro" id="IPR033985">
    <property type="entry name" value="SusD-like_N"/>
</dbReference>
<name>A0A243W7K4_9BACT</name>
<dbReference type="Gene3D" id="1.25.40.390">
    <property type="match status" value="1"/>
</dbReference>
<proteinExistence type="inferred from homology"/>
<evidence type="ECO:0000256" key="1">
    <source>
        <dbReference type="ARBA" id="ARBA00004442"/>
    </source>
</evidence>
<comment type="similarity">
    <text evidence="2">Belongs to the SusD family.</text>
</comment>
<evidence type="ECO:0000259" key="7">
    <source>
        <dbReference type="Pfam" id="PF14322"/>
    </source>
</evidence>
<dbReference type="Pfam" id="PF14322">
    <property type="entry name" value="SusD-like_3"/>
    <property type="match status" value="1"/>
</dbReference>
<evidence type="ECO:0000313" key="9">
    <source>
        <dbReference type="Proteomes" id="UP000194873"/>
    </source>
</evidence>
<dbReference type="InterPro" id="IPR011990">
    <property type="entry name" value="TPR-like_helical_dom_sf"/>
</dbReference>
<evidence type="ECO:0000256" key="2">
    <source>
        <dbReference type="ARBA" id="ARBA00006275"/>
    </source>
</evidence>
<feature type="domain" description="RagB/SusD" evidence="6">
    <location>
        <begin position="316"/>
        <end position="473"/>
    </location>
</feature>
<gene>
    <name evidence="8" type="ORF">BXP70_23705</name>
</gene>
<keyword evidence="3" id="KW-0732">Signal</keyword>
<dbReference type="PROSITE" id="PS51257">
    <property type="entry name" value="PROKAR_LIPOPROTEIN"/>
    <property type="match status" value="1"/>
</dbReference>
<evidence type="ECO:0000256" key="4">
    <source>
        <dbReference type="ARBA" id="ARBA00023136"/>
    </source>
</evidence>
<reference evidence="8 9" key="1">
    <citation type="submission" date="2017-01" db="EMBL/GenBank/DDBJ databases">
        <title>A new Hymenobacter.</title>
        <authorList>
            <person name="Liang Y."/>
            <person name="Feng F."/>
        </authorList>
    </citation>
    <scope>NUCLEOTIDE SEQUENCE [LARGE SCALE GENOMIC DNA]</scope>
    <source>
        <strain evidence="8">MIMBbqt21</strain>
    </source>
</reference>
<protein>
    <recommendedName>
        <fullName evidence="10">RagB/SusD family nutrient uptake outer membrane protein</fullName>
    </recommendedName>
</protein>
<comment type="caution">
    <text evidence="8">The sequence shown here is derived from an EMBL/GenBank/DDBJ whole genome shotgun (WGS) entry which is preliminary data.</text>
</comment>
<dbReference type="SUPFAM" id="SSF48452">
    <property type="entry name" value="TPR-like"/>
    <property type="match status" value="1"/>
</dbReference>
<keyword evidence="4" id="KW-0472">Membrane</keyword>
<sequence length="473" mass="53081">MKKKIFLLSLCTLGLFTSCEKFLEEKPYDFLTASNFYQNESDAIAGLNGVFSTMQAQTLYGRTVWLVTELPGDYMTVVGATTGDRAELSRFSYTANNGEISFWWVNLYRMISRANDVIEKVPPISMNEASKNNILGNARFLRALGYFDLVRSYGDVPLILSPVKGPNDDLRPSRTPKAQVYDQIIEDLKFAEANCLKENQIPAANKGRVSSGAAAAMLAKVYLTRASSTDAKSTDNQDALDACNRVISSNLYSLVPVYGDVFLPDRENGPEHIFSVQFDLPPNTGNIIVRQNLPAALGGFASFTAEDWFVRSYANNDVRKAWNLSNQAGTTTLPQYYFNKFRDDKRIGNDSRVNWLVTRYADVLLMQSEALNNLNAGDATKYQGINRVRQRAGLAPLPTTATSKDAFVDLLVQERAWELCDEGHRRYDLIRLNRLKQVEKAIFNRDINDNFLLFPIPQTEVVLNSNLTQNPGF</sequence>
<dbReference type="GO" id="GO:0009279">
    <property type="term" value="C:cell outer membrane"/>
    <property type="evidence" value="ECO:0007669"/>
    <property type="project" value="UniProtKB-SubCell"/>
</dbReference>
<dbReference type="Proteomes" id="UP000194873">
    <property type="component" value="Unassembled WGS sequence"/>
</dbReference>
<dbReference type="Pfam" id="PF07980">
    <property type="entry name" value="SusD_RagB"/>
    <property type="match status" value="1"/>
</dbReference>
<keyword evidence="5" id="KW-0998">Cell outer membrane</keyword>
<dbReference type="AlphaFoldDB" id="A0A243W7K4"/>
<dbReference type="OrthoDB" id="9792139at2"/>
<evidence type="ECO:0000259" key="6">
    <source>
        <dbReference type="Pfam" id="PF07980"/>
    </source>
</evidence>